<dbReference type="EMBL" id="LR130778">
    <property type="protein sequence ID" value="VDN46105.1"/>
    <property type="molecule type" value="Genomic_DNA"/>
</dbReference>
<dbReference type="Pfam" id="PF01966">
    <property type="entry name" value="HD"/>
    <property type="match status" value="1"/>
</dbReference>
<dbReference type="PANTHER" id="PTHR36442:SF1">
    <property type="entry name" value="CYCLIC-DI-AMP PHOSPHODIESTERASE PGPH"/>
    <property type="match status" value="1"/>
</dbReference>
<evidence type="ECO:0000313" key="3">
    <source>
        <dbReference type="EMBL" id="VDN46105.1"/>
    </source>
</evidence>
<keyword evidence="1" id="KW-1133">Transmembrane helix</keyword>
<keyword evidence="1" id="KW-0812">Transmembrane</keyword>
<feature type="transmembrane region" description="Helical" evidence="1">
    <location>
        <begin position="166"/>
        <end position="186"/>
    </location>
</feature>
<dbReference type="Pfam" id="PF07698">
    <property type="entry name" value="7TM-7TMR_HD"/>
    <property type="match status" value="1"/>
</dbReference>
<feature type="transmembrane region" description="Helical" evidence="1">
    <location>
        <begin position="126"/>
        <end position="146"/>
    </location>
</feature>
<feature type="transmembrane region" description="Helical" evidence="1">
    <location>
        <begin position="198"/>
        <end position="218"/>
    </location>
</feature>
<evidence type="ECO:0000313" key="4">
    <source>
        <dbReference type="Proteomes" id="UP000279029"/>
    </source>
</evidence>
<accession>A0A3P7NT66</accession>
<feature type="domain" description="HD/PDEase" evidence="2">
    <location>
        <begin position="247"/>
        <end position="404"/>
    </location>
</feature>
<dbReference type="SUPFAM" id="SSF109604">
    <property type="entry name" value="HD-domain/PDEase-like"/>
    <property type="match status" value="1"/>
</dbReference>
<gene>
    <name evidence="3" type="ORF">PATL70BA_0260</name>
</gene>
<name>A0A3P7NT66_9FIRM</name>
<dbReference type="Gene3D" id="1.10.3210.10">
    <property type="entry name" value="Hypothetical protein af1432"/>
    <property type="match status" value="1"/>
</dbReference>
<keyword evidence="1" id="KW-0472">Membrane</keyword>
<reference evidence="3 4" key="1">
    <citation type="submission" date="2018-09" db="EMBL/GenBank/DDBJ databases">
        <authorList>
            <person name="Postec A."/>
        </authorList>
    </citation>
    <scope>NUCLEOTIDE SEQUENCE [LARGE SCALE GENOMIC DNA]</scope>
    <source>
        <strain evidence="3">70B-A</strain>
    </source>
</reference>
<keyword evidence="4" id="KW-1185">Reference proteome</keyword>
<dbReference type="Proteomes" id="UP000279029">
    <property type="component" value="Chromosome"/>
</dbReference>
<dbReference type="SMART" id="SM00471">
    <property type="entry name" value="HDc"/>
    <property type="match status" value="1"/>
</dbReference>
<protein>
    <recommendedName>
        <fullName evidence="2">HD/PDEase domain-containing protein</fullName>
    </recommendedName>
</protein>
<dbReference type="InterPro" id="IPR052722">
    <property type="entry name" value="PgpH_phosphodiesterase"/>
</dbReference>
<feature type="transmembrane region" description="Helical" evidence="1">
    <location>
        <begin position="21"/>
        <end position="43"/>
    </location>
</feature>
<dbReference type="NCBIfam" id="TIGR00277">
    <property type="entry name" value="HDIG"/>
    <property type="match status" value="1"/>
</dbReference>
<feature type="transmembrane region" description="Helical" evidence="1">
    <location>
        <begin position="49"/>
        <end position="67"/>
    </location>
</feature>
<dbReference type="PANTHER" id="PTHR36442">
    <property type="entry name" value="CYCLIC-DI-AMP PHOSPHODIESTERASE PGPH"/>
    <property type="match status" value="1"/>
</dbReference>
<dbReference type="InterPro" id="IPR011621">
    <property type="entry name" value="Metal-dep_PHydrolase_7TM_intra"/>
</dbReference>
<feature type="transmembrane region" description="Helical" evidence="1">
    <location>
        <begin position="101"/>
        <end position="117"/>
    </location>
</feature>
<dbReference type="KEGG" id="cbar:PATL70BA_0260"/>
<feature type="transmembrane region" description="Helical" evidence="1">
    <location>
        <begin position="79"/>
        <end position="95"/>
    </location>
</feature>
<organism evidence="3 4">
    <name type="scientific">Petrocella atlantisensis</name>
    <dbReference type="NCBI Taxonomy" id="2173034"/>
    <lineage>
        <taxon>Bacteria</taxon>
        <taxon>Bacillati</taxon>
        <taxon>Bacillota</taxon>
        <taxon>Clostridia</taxon>
        <taxon>Lachnospirales</taxon>
        <taxon>Vallitaleaceae</taxon>
        <taxon>Petrocella</taxon>
    </lineage>
</organism>
<evidence type="ECO:0000259" key="2">
    <source>
        <dbReference type="SMART" id="SM00471"/>
    </source>
</evidence>
<proteinExistence type="predicted"/>
<dbReference type="RefSeq" id="WP_172596051.1">
    <property type="nucleotide sequence ID" value="NZ_LR130778.1"/>
</dbReference>
<dbReference type="InterPro" id="IPR006674">
    <property type="entry name" value="HD_domain"/>
</dbReference>
<dbReference type="InterPro" id="IPR003607">
    <property type="entry name" value="HD/PDEase_dom"/>
</dbReference>
<sequence length="461" mass="52415">MEKNITESRDKVKLQNNIRSFLLILAVLTMLVIMNFFMVYNQIDIGSIIGRNLIILCLLSIYGYYIFLFYKEIPFNQKLFLVLIASSLWTASIFIGENAYFFMPILVGVMLIAININQQLAIITHILGVALIGMILPLPMMFYLFYLPVGVLSALVIIEAKERKKIIYVAGLTSLFGVVFYILIVYMMGLELNLTEPLFIFSNILLSIIVVVGSMPLWEAIFQFVTPTKLLELMSEDHKLLQRLMVEAPGTYHHSKMVSNLAQRAAKAVGCDAIMTKIGALYHDVGKLKDPEYFIENQNGGPNPHDQIAAESSAQIIIEHVAFGVKLAKEHKLPKGIVELIREHHGTSLVGYFYHKANQYDDGIAYQEATFRYPGPKPSTKESAIIMLADCVEAYVTSLDEEDRHLDRIREIIKEISNQKFMEEQLDASPLKMKELPLIAEAFIQVYNGMYHERVKYPTNR</sequence>
<dbReference type="CDD" id="cd00077">
    <property type="entry name" value="HDc"/>
    <property type="match status" value="1"/>
</dbReference>
<dbReference type="AlphaFoldDB" id="A0A3P7NT66"/>
<evidence type="ECO:0000256" key="1">
    <source>
        <dbReference type="SAM" id="Phobius"/>
    </source>
</evidence>
<dbReference type="InterPro" id="IPR006675">
    <property type="entry name" value="HDIG_dom"/>
</dbReference>